<dbReference type="PROSITE" id="PS50164">
    <property type="entry name" value="GIY_YIG"/>
    <property type="match status" value="1"/>
</dbReference>
<dbReference type="AlphaFoldDB" id="A0A5C5XAC1"/>
<dbReference type="SUPFAM" id="SSF53335">
    <property type="entry name" value="S-adenosyl-L-methionine-dependent methyltransferases"/>
    <property type="match status" value="1"/>
</dbReference>
<dbReference type="InterPro" id="IPR002941">
    <property type="entry name" value="DNA_methylase_N4/N6"/>
</dbReference>
<keyword evidence="1 5" id="KW-0489">Methyltransferase</keyword>
<dbReference type="EMBL" id="SIHI01000001">
    <property type="protein sequence ID" value="TWT59125.1"/>
    <property type="molecule type" value="Genomic_DNA"/>
</dbReference>
<accession>A0A5C5XAC1</accession>
<evidence type="ECO:0000313" key="5">
    <source>
        <dbReference type="EMBL" id="TWT59125.1"/>
    </source>
</evidence>
<name>A0A5C5XAC1_9PLAN</name>
<dbReference type="PRINTS" id="PR00508">
    <property type="entry name" value="S21N4MTFRASE"/>
</dbReference>
<gene>
    <name evidence="5" type="primary">yhdJ_2</name>
    <name evidence="5" type="ORF">KOR42_25140</name>
</gene>
<feature type="region of interest" description="Disordered" evidence="3">
    <location>
        <begin position="300"/>
        <end position="338"/>
    </location>
</feature>
<dbReference type="PANTHER" id="PTHR13370">
    <property type="entry name" value="RNA METHYLASE-RELATED"/>
    <property type="match status" value="1"/>
</dbReference>
<evidence type="ECO:0000256" key="3">
    <source>
        <dbReference type="SAM" id="MobiDB-lite"/>
    </source>
</evidence>
<dbReference type="InterPro" id="IPR029063">
    <property type="entry name" value="SAM-dependent_MTases_sf"/>
</dbReference>
<evidence type="ECO:0000256" key="1">
    <source>
        <dbReference type="ARBA" id="ARBA00022603"/>
    </source>
</evidence>
<dbReference type="InterPro" id="IPR000305">
    <property type="entry name" value="GIY-YIG_endonuc"/>
</dbReference>
<keyword evidence="6" id="KW-1185">Reference proteome</keyword>
<dbReference type="Proteomes" id="UP000317243">
    <property type="component" value="Unassembled WGS sequence"/>
</dbReference>
<sequence length="599" mass="67887">MDEFLNSIVHGDCVEGLNGLPAESIDLGFADPPFNIGYEYDVYHDKLGREKYLQWSRDWITATHRALKPNGTFWLAIGDEYAAELKLLSQEIGFHSRSWVIWYYTFGVNCKQKFTRSHAHLFYFVKDPQRFTFRADDLENRIPSARELVYNDKRANPKGRLPDDTWIIRPENVVGEMMAEDGMWSPDDLTPTRDIDRTWALRPQDIQGCFQGDEDTWYFPRVAGTFKERQGFHGCQMPEQLLGRIIRSCSNSGDIVVDPFSGSATTLAVAKKLNRKFVGFELSEDYVNYGRGRLEQIRVGDPLDGSAEPTKSAPATKAKSDKASKSKKVVATPERAPSEERLAEAQLQTVLTGIVEAFQMTHDGFSVDRVVADPAINDEFVETCRRLGLAGEPRTWNSLLFRLRKSGKLAHIETVRATTMNWLDVDPFLHASEIALQSLLNEEFATSLDEILVDPLLARKFDELAHQFAPGRSSFEIRWAALKIRKQSKTARQRGAILTAPKRIGKAIVFSELDVSQIPSGPGVYLLRSKQKNNLYAGETLNLQQRLALHFNASHPVDVLPESTTIQIFPTQTRPSEILAWQSCFVRTHKPSWNYQELG</sequence>
<dbReference type="Gene3D" id="3.40.50.150">
    <property type="entry name" value="Vaccinia Virus protein VP39"/>
    <property type="match status" value="1"/>
</dbReference>
<dbReference type="Pfam" id="PF01541">
    <property type="entry name" value="GIY-YIG"/>
    <property type="match status" value="1"/>
</dbReference>
<evidence type="ECO:0000256" key="2">
    <source>
        <dbReference type="ARBA" id="ARBA00022679"/>
    </source>
</evidence>
<dbReference type="InterPro" id="IPR035901">
    <property type="entry name" value="GIY-YIG_endonuc_sf"/>
</dbReference>
<comment type="caution">
    <text evidence="5">The sequence shown here is derived from an EMBL/GenBank/DDBJ whole genome shotgun (WGS) entry which is preliminary data.</text>
</comment>
<dbReference type="Pfam" id="PF01555">
    <property type="entry name" value="N6_N4_Mtase"/>
    <property type="match status" value="1"/>
</dbReference>
<dbReference type="PANTHER" id="PTHR13370:SF3">
    <property type="entry name" value="TRNA (GUANINE(10)-N2)-METHYLTRANSFERASE HOMOLOG"/>
    <property type="match status" value="1"/>
</dbReference>
<evidence type="ECO:0000313" key="6">
    <source>
        <dbReference type="Proteomes" id="UP000317243"/>
    </source>
</evidence>
<dbReference type="OrthoDB" id="9773571at2"/>
<protein>
    <submittedName>
        <fullName evidence="5">DNA adenine methyltransferase YhdJ</fullName>
        <ecNumber evidence="5">2.1.1.72</ecNumber>
    </submittedName>
</protein>
<dbReference type="EC" id="2.1.1.72" evidence="5"/>
<dbReference type="GO" id="GO:0032259">
    <property type="term" value="P:methylation"/>
    <property type="evidence" value="ECO:0007669"/>
    <property type="project" value="UniProtKB-KW"/>
</dbReference>
<dbReference type="GO" id="GO:0005737">
    <property type="term" value="C:cytoplasm"/>
    <property type="evidence" value="ECO:0007669"/>
    <property type="project" value="TreeGrafter"/>
</dbReference>
<evidence type="ECO:0000259" key="4">
    <source>
        <dbReference type="PROSITE" id="PS50164"/>
    </source>
</evidence>
<feature type="domain" description="GIY-YIG" evidence="4">
    <location>
        <begin position="520"/>
        <end position="595"/>
    </location>
</feature>
<dbReference type="SUPFAM" id="SSF82771">
    <property type="entry name" value="GIY-YIG endonuclease"/>
    <property type="match status" value="1"/>
</dbReference>
<keyword evidence="2 5" id="KW-0808">Transferase</keyword>
<dbReference type="GO" id="GO:0009007">
    <property type="term" value="F:site-specific DNA-methyltransferase (adenine-specific) activity"/>
    <property type="evidence" value="ECO:0007669"/>
    <property type="project" value="UniProtKB-EC"/>
</dbReference>
<dbReference type="InterPro" id="IPR001091">
    <property type="entry name" value="RM_Methyltransferase"/>
</dbReference>
<dbReference type="GO" id="GO:0003677">
    <property type="term" value="F:DNA binding"/>
    <property type="evidence" value="ECO:0007669"/>
    <property type="project" value="InterPro"/>
</dbReference>
<dbReference type="RefSeq" id="WP_146509900.1">
    <property type="nucleotide sequence ID" value="NZ_SIHI01000001.1"/>
</dbReference>
<reference evidence="5 6" key="1">
    <citation type="submission" date="2019-02" db="EMBL/GenBank/DDBJ databases">
        <title>Deep-cultivation of Planctomycetes and their phenomic and genomic characterization uncovers novel biology.</title>
        <authorList>
            <person name="Wiegand S."/>
            <person name="Jogler M."/>
            <person name="Boedeker C."/>
            <person name="Pinto D."/>
            <person name="Vollmers J."/>
            <person name="Rivas-Marin E."/>
            <person name="Kohn T."/>
            <person name="Peeters S.H."/>
            <person name="Heuer A."/>
            <person name="Rast P."/>
            <person name="Oberbeckmann S."/>
            <person name="Bunk B."/>
            <person name="Jeske O."/>
            <person name="Meyerdierks A."/>
            <person name="Storesund J.E."/>
            <person name="Kallscheuer N."/>
            <person name="Luecker S."/>
            <person name="Lage O.M."/>
            <person name="Pohl T."/>
            <person name="Merkel B.J."/>
            <person name="Hornburger P."/>
            <person name="Mueller R.-W."/>
            <person name="Bruemmer F."/>
            <person name="Labrenz M."/>
            <person name="Spormann A.M."/>
            <person name="Op Den Camp H."/>
            <person name="Overmann J."/>
            <person name="Amann R."/>
            <person name="Jetten M.S.M."/>
            <person name="Mascher T."/>
            <person name="Medema M.H."/>
            <person name="Devos D.P."/>
            <person name="Kaster A.-K."/>
            <person name="Ovreas L."/>
            <person name="Rohde M."/>
            <person name="Galperin M.Y."/>
            <person name="Jogler C."/>
        </authorList>
    </citation>
    <scope>NUCLEOTIDE SEQUENCE [LARGE SCALE GENOMIC DNA]</scope>
    <source>
        <strain evidence="5 6">KOR42</strain>
    </source>
</reference>
<dbReference type="GO" id="GO:0008170">
    <property type="term" value="F:N-methyltransferase activity"/>
    <property type="evidence" value="ECO:0007669"/>
    <property type="project" value="InterPro"/>
</dbReference>
<organism evidence="5 6">
    <name type="scientific">Thalassoglobus neptunius</name>
    <dbReference type="NCBI Taxonomy" id="1938619"/>
    <lineage>
        <taxon>Bacteria</taxon>
        <taxon>Pseudomonadati</taxon>
        <taxon>Planctomycetota</taxon>
        <taxon>Planctomycetia</taxon>
        <taxon>Planctomycetales</taxon>
        <taxon>Planctomycetaceae</taxon>
        <taxon>Thalassoglobus</taxon>
    </lineage>
</organism>
<proteinExistence type="predicted"/>
<dbReference type="Gene3D" id="3.40.1440.10">
    <property type="entry name" value="GIY-YIG endonuclease"/>
    <property type="match status" value="1"/>
</dbReference>